<keyword evidence="1" id="KW-0732">Signal</keyword>
<evidence type="ECO:0008006" key="4">
    <source>
        <dbReference type="Google" id="ProtNLM"/>
    </source>
</evidence>
<evidence type="ECO:0000313" key="3">
    <source>
        <dbReference type="Proteomes" id="UP000234639"/>
    </source>
</evidence>
<accession>A0A2I1N8F2</accession>
<dbReference type="RefSeq" id="WP_101637710.1">
    <property type="nucleotide sequence ID" value="NZ_PKHU01000012.1"/>
</dbReference>
<name>A0A2I1N8F2_9BACT</name>
<reference evidence="2 3" key="1">
    <citation type="submission" date="2017-12" db="EMBL/GenBank/DDBJ databases">
        <title>Phylogenetic diversity of female urinary microbiome.</title>
        <authorList>
            <person name="Thomas-White K."/>
            <person name="Wolfe A.J."/>
        </authorList>
    </citation>
    <scope>NUCLEOTIDE SEQUENCE [LARGE SCALE GENOMIC DNA]</scope>
    <source>
        <strain evidence="2 3">UMB0112</strain>
    </source>
</reference>
<evidence type="ECO:0000256" key="1">
    <source>
        <dbReference type="SAM" id="SignalP"/>
    </source>
</evidence>
<gene>
    <name evidence="2" type="ORF">CYJ41_08025</name>
</gene>
<evidence type="ECO:0000313" key="2">
    <source>
        <dbReference type="EMBL" id="PKZ28639.1"/>
    </source>
</evidence>
<protein>
    <recommendedName>
        <fullName evidence="4">Lipoprotein</fullName>
    </recommendedName>
</protein>
<proteinExistence type="predicted"/>
<comment type="caution">
    <text evidence="2">The sequence shown here is derived from an EMBL/GenBank/DDBJ whole genome shotgun (WGS) entry which is preliminary data.</text>
</comment>
<dbReference type="Proteomes" id="UP000234639">
    <property type="component" value="Unassembled WGS sequence"/>
</dbReference>
<sequence length="179" mass="20317">MKKINKLLITVLSVALMILMPACSQNNYDKVSPYPINHESSPLESITMDNLDLFKLHSPNHSKIAVNCYKLNNGTLENLSSNLSEKSDKENFIGIRNYLDMSYLDLYINGSKIAVSLEDYFENSNLLHTTRLTEEQKINSEIPILVFHEGTNTFALDNFHSNENYDSNLKAVIITVSLK</sequence>
<feature type="signal peptide" evidence="1">
    <location>
        <begin position="1"/>
        <end position="24"/>
    </location>
</feature>
<dbReference type="EMBL" id="PKHU01000012">
    <property type="protein sequence ID" value="PKZ28639.1"/>
    <property type="molecule type" value="Genomic_DNA"/>
</dbReference>
<dbReference type="AlphaFoldDB" id="A0A2I1N8F2"/>
<organism evidence="2 3">
    <name type="scientific">Campylobacter ureolyticus</name>
    <dbReference type="NCBI Taxonomy" id="827"/>
    <lineage>
        <taxon>Bacteria</taxon>
        <taxon>Pseudomonadati</taxon>
        <taxon>Campylobacterota</taxon>
        <taxon>Epsilonproteobacteria</taxon>
        <taxon>Campylobacterales</taxon>
        <taxon>Campylobacteraceae</taxon>
        <taxon>Campylobacter</taxon>
    </lineage>
</organism>
<feature type="chain" id="PRO_5014166915" description="Lipoprotein" evidence="1">
    <location>
        <begin position="25"/>
        <end position="179"/>
    </location>
</feature>